<feature type="compositionally biased region" description="Basic and acidic residues" evidence="2">
    <location>
        <begin position="64"/>
        <end position="73"/>
    </location>
</feature>
<feature type="compositionally biased region" description="Basic and acidic residues" evidence="2">
    <location>
        <begin position="413"/>
        <end position="426"/>
    </location>
</feature>
<dbReference type="Gene3D" id="2.30.30.190">
    <property type="entry name" value="CAP Gly-rich-like domain"/>
    <property type="match status" value="1"/>
</dbReference>
<feature type="compositionally biased region" description="Polar residues" evidence="2">
    <location>
        <begin position="595"/>
        <end position="605"/>
    </location>
</feature>
<feature type="compositionally biased region" description="Polar residues" evidence="2">
    <location>
        <begin position="566"/>
        <end position="587"/>
    </location>
</feature>
<evidence type="ECO:0000256" key="1">
    <source>
        <dbReference type="SAM" id="Coils"/>
    </source>
</evidence>
<gene>
    <name evidence="4" type="ORF">EDS130_LOCUS2948</name>
</gene>
<dbReference type="InterPro" id="IPR036859">
    <property type="entry name" value="CAP-Gly_dom_sf"/>
</dbReference>
<dbReference type="EMBL" id="CAJNOJ010000007">
    <property type="protein sequence ID" value="CAF0763824.1"/>
    <property type="molecule type" value="Genomic_DNA"/>
</dbReference>
<feature type="domain" description="CAP-Gly" evidence="3">
    <location>
        <begin position="668"/>
        <end position="710"/>
    </location>
</feature>
<feature type="compositionally biased region" description="Polar residues" evidence="2">
    <location>
        <begin position="429"/>
        <end position="445"/>
    </location>
</feature>
<dbReference type="SMART" id="SM01052">
    <property type="entry name" value="CAP_GLY"/>
    <property type="match status" value="1"/>
</dbReference>
<dbReference type="Proteomes" id="UP000663852">
    <property type="component" value="Unassembled WGS sequence"/>
</dbReference>
<sequence length="721" mass="82868">MVTKTEGRASHRDLIDDIVEAPSAASFHSNSASSFTMEGVKTLPARNYSSYSNIPTLFNNSNKSKSEQSEHSSRTTVLTDELRDRLNLTLPRSSSSTTVRNTDERRKELDIVLKHLYDGKLLTSLNDDRASSETSEHSIPVLTKGPLTATASIAFKADDETKLNVENLDLLSYDGDATSLQRELQEKELDIIHLHKEIQELQLENKLLKAKIPIQYQNGHTSNNTETEALRRERDILQNELRVQQELVAKLQNQQHNNGMVTRTSKLDEVTLHQKEALEKKLRAYEKQMRTLTNENDKLKQQIHQTDRTIAQLKRENEELQQKAVETKKRNDELLYQEFNALRNDLKSFKQRNDELFEENRRLLQEQQRQQQNLAWRTTVQQAFADPHAPQQQQQQPSLQNDIIVSSSPSKVSHSDSRRDRSKVRSDSPNLSEGSDSTNYLTSVSVERYHNRPTSAIHRSTKTEGISRHQSSKYHSTNHPDDFNRDNYPNSFAKSVDQQGNYRSSKSKRSVEWDEENIQRNEESLKYALVPYTGPYNRDLGSYDHHHRLPKQRSPERSNDYAPPSTALSSPALHQQNYNLSRSTTLPDSDHQSRRSNSYHVSNRHMNNDDDAQHDDRHQHRHRRPSVETASPKRPYAPSSITDIHINDLVKFSRPGGKISKGIVKYIGPIPDKSDQYLGLELEDEESKHDGVYQGQRLFQCKPNKGVFVGFSKVIMAWSGK</sequence>
<feature type="region of interest" description="Disordered" evidence="2">
    <location>
        <begin position="538"/>
        <end position="640"/>
    </location>
</feature>
<dbReference type="InterPro" id="IPR000938">
    <property type="entry name" value="CAP-Gly_domain"/>
</dbReference>
<protein>
    <recommendedName>
        <fullName evidence="3">CAP-Gly domain-containing protein</fullName>
    </recommendedName>
</protein>
<dbReference type="Pfam" id="PF01302">
    <property type="entry name" value="CAP_GLY"/>
    <property type="match status" value="1"/>
</dbReference>
<feature type="region of interest" description="Disordered" evidence="2">
    <location>
        <begin position="59"/>
        <end position="103"/>
    </location>
</feature>
<comment type="caution">
    <text evidence="4">The sequence shown here is derived from an EMBL/GenBank/DDBJ whole genome shotgun (WGS) entry which is preliminary data.</text>
</comment>
<evidence type="ECO:0000256" key="2">
    <source>
        <dbReference type="SAM" id="MobiDB-lite"/>
    </source>
</evidence>
<evidence type="ECO:0000313" key="5">
    <source>
        <dbReference type="Proteomes" id="UP000663852"/>
    </source>
</evidence>
<evidence type="ECO:0000259" key="3">
    <source>
        <dbReference type="PROSITE" id="PS50245"/>
    </source>
</evidence>
<dbReference type="AlphaFoldDB" id="A0A813Q9A4"/>
<feature type="compositionally biased region" description="Polar residues" evidence="2">
    <location>
        <begin position="487"/>
        <end position="504"/>
    </location>
</feature>
<feature type="coiled-coil region" evidence="1">
    <location>
        <begin position="177"/>
        <end position="373"/>
    </location>
</feature>
<dbReference type="PROSITE" id="PS50245">
    <property type="entry name" value="CAP_GLY_2"/>
    <property type="match status" value="1"/>
</dbReference>
<evidence type="ECO:0000313" key="4">
    <source>
        <dbReference type="EMBL" id="CAF0763824.1"/>
    </source>
</evidence>
<accession>A0A813Q9A4</accession>
<name>A0A813Q9A4_ADIRI</name>
<dbReference type="SUPFAM" id="SSF74924">
    <property type="entry name" value="Cap-Gly domain"/>
    <property type="match status" value="1"/>
</dbReference>
<keyword evidence="1" id="KW-0175">Coiled coil</keyword>
<proteinExistence type="predicted"/>
<organism evidence="4 5">
    <name type="scientific">Adineta ricciae</name>
    <name type="common">Rotifer</name>
    <dbReference type="NCBI Taxonomy" id="249248"/>
    <lineage>
        <taxon>Eukaryota</taxon>
        <taxon>Metazoa</taxon>
        <taxon>Spiralia</taxon>
        <taxon>Gnathifera</taxon>
        <taxon>Rotifera</taxon>
        <taxon>Eurotatoria</taxon>
        <taxon>Bdelloidea</taxon>
        <taxon>Adinetida</taxon>
        <taxon>Adinetidae</taxon>
        <taxon>Adineta</taxon>
    </lineage>
</organism>
<feature type="region of interest" description="Disordered" evidence="2">
    <location>
        <begin position="406"/>
        <end position="516"/>
    </location>
</feature>
<reference evidence="4" key="1">
    <citation type="submission" date="2021-02" db="EMBL/GenBank/DDBJ databases">
        <authorList>
            <person name="Nowell W R."/>
        </authorList>
    </citation>
    <scope>NUCLEOTIDE SEQUENCE</scope>
</reference>
<dbReference type="OrthoDB" id="2130750at2759"/>
<feature type="compositionally biased region" description="Polar residues" evidence="2">
    <location>
        <begin position="90"/>
        <end position="100"/>
    </location>
</feature>